<dbReference type="GO" id="GO:0030313">
    <property type="term" value="C:cell envelope"/>
    <property type="evidence" value="ECO:0007669"/>
    <property type="project" value="UniProtKB-SubCell"/>
</dbReference>
<evidence type="ECO:0000313" key="11">
    <source>
        <dbReference type="Proteomes" id="UP000243679"/>
    </source>
</evidence>
<gene>
    <name evidence="10" type="ORF">TAO_1402</name>
</gene>
<dbReference type="OrthoDB" id="9805070at2"/>
<dbReference type="InterPro" id="IPR045834">
    <property type="entry name" value="Csd3_N2"/>
</dbReference>
<evidence type="ECO:0000256" key="5">
    <source>
        <dbReference type="ARBA" id="ARBA00022801"/>
    </source>
</evidence>
<keyword evidence="6" id="KW-0862">Zinc</keyword>
<dbReference type="Pfam" id="PF01551">
    <property type="entry name" value="Peptidase_M23"/>
    <property type="match status" value="1"/>
</dbReference>
<keyword evidence="5" id="KW-0378">Hydrolase</keyword>
<feature type="transmembrane region" description="Helical" evidence="8">
    <location>
        <begin position="30"/>
        <end position="52"/>
    </location>
</feature>
<dbReference type="InterPro" id="IPR018392">
    <property type="entry name" value="LysM"/>
</dbReference>
<evidence type="ECO:0000256" key="1">
    <source>
        <dbReference type="ARBA" id="ARBA00001947"/>
    </source>
</evidence>
<keyword evidence="4" id="KW-0479">Metal-binding</keyword>
<dbReference type="EMBL" id="AP014836">
    <property type="protein sequence ID" value="BAW80772.1"/>
    <property type="molecule type" value="Genomic_DNA"/>
</dbReference>
<comment type="cofactor">
    <cofactor evidence="1">
        <name>Zn(2+)</name>
        <dbReference type="ChEBI" id="CHEBI:29105"/>
    </cofactor>
</comment>
<organism evidence="10 11">
    <name type="scientific">Candidatus Nitrosoglobus terrae</name>
    <dbReference type="NCBI Taxonomy" id="1630141"/>
    <lineage>
        <taxon>Bacteria</taxon>
        <taxon>Pseudomonadati</taxon>
        <taxon>Pseudomonadota</taxon>
        <taxon>Gammaproteobacteria</taxon>
        <taxon>Chromatiales</taxon>
        <taxon>Chromatiaceae</taxon>
        <taxon>Candidatus Nitrosoglobus</taxon>
    </lineage>
</organism>
<sequence length="463" mass="52340">MTDQNYCYHIQETESKKIYPCKKRRFKKNYIPWIIILGCISALSTPIGLALYERELQSDPPILKPTSFYQTPISSTTKNLVESIKPQKTIEAPLIWQDIIIKKGDTLSYIFSQIGLSSDQVNAVMSLGKLVRPLAHLQLNQLLQIAIKENINNQRQLAALRLNFSPINYLEIRAKNDSFLAKQITRETETRNKIITGVIKNSLFKDGTQAELTSAQVMRLTHIFSWSIDLALDLRPGDTFKVLFEEYYLQGTKVKNGSILAAEFTSRNKIYRAIRYTKPNGITDYYTPEGLNIRKAFLRAPVSYSRISSHFNLGRKHPILNQVRPHRGVDYAAPAGTPIKAAGAGKVTFIGRKGGYGNVIVLQHGIIYSTLYAHLSRFKHRLKVNAKIKQGEIIGYVGQTGLATGPHLHYEFMINHIHHDPLTVKLPQANPIPRLLKQDFQKTAARLVAKLDTTSTTTVVFNQ</sequence>
<keyword evidence="11" id="KW-1185">Reference proteome</keyword>
<evidence type="ECO:0000256" key="6">
    <source>
        <dbReference type="ARBA" id="ARBA00022833"/>
    </source>
</evidence>
<evidence type="ECO:0000256" key="2">
    <source>
        <dbReference type="ARBA" id="ARBA00004196"/>
    </source>
</evidence>
<dbReference type="Gene3D" id="3.10.450.350">
    <property type="match status" value="2"/>
</dbReference>
<evidence type="ECO:0000256" key="3">
    <source>
        <dbReference type="ARBA" id="ARBA00022670"/>
    </source>
</evidence>
<evidence type="ECO:0000313" key="10">
    <source>
        <dbReference type="EMBL" id="BAW80772.1"/>
    </source>
</evidence>
<keyword evidence="3" id="KW-0645">Protease</keyword>
<dbReference type="InterPro" id="IPR011055">
    <property type="entry name" value="Dup_hybrid_motif"/>
</dbReference>
<dbReference type="PANTHER" id="PTHR21666">
    <property type="entry name" value="PEPTIDASE-RELATED"/>
    <property type="match status" value="1"/>
</dbReference>
<dbReference type="GO" id="GO:0004222">
    <property type="term" value="F:metalloendopeptidase activity"/>
    <property type="evidence" value="ECO:0007669"/>
    <property type="project" value="TreeGrafter"/>
</dbReference>
<feature type="domain" description="LysM" evidence="9">
    <location>
        <begin position="97"/>
        <end position="145"/>
    </location>
</feature>
<keyword evidence="7" id="KW-0482">Metalloprotease</keyword>
<evidence type="ECO:0000256" key="4">
    <source>
        <dbReference type="ARBA" id="ARBA00022723"/>
    </source>
</evidence>
<dbReference type="Pfam" id="PF19425">
    <property type="entry name" value="Csd3_N2"/>
    <property type="match status" value="1"/>
</dbReference>
<dbReference type="Gene3D" id="2.70.70.10">
    <property type="entry name" value="Glucose Permease (Domain IIA)"/>
    <property type="match status" value="1"/>
</dbReference>
<evidence type="ECO:0000256" key="7">
    <source>
        <dbReference type="ARBA" id="ARBA00023049"/>
    </source>
</evidence>
<dbReference type="PROSITE" id="PS51782">
    <property type="entry name" value="LYSM"/>
    <property type="match status" value="1"/>
</dbReference>
<dbReference type="SUPFAM" id="SSF51261">
    <property type="entry name" value="Duplicated hybrid motif"/>
    <property type="match status" value="1"/>
</dbReference>
<keyword evidence="8" id="KW-1133">Transmembrane helix</keyword>
<dbReference type="Proteomes" id="UP000243679">
    <property type="component" value="Chromosome"/>
</dbReference>
<proteinExistence type="predicted"/>
<protein>
    <submittedName>
        <fullName evidence="10">Peptidase M23</fullName>
    </submittedName>
</protein>
<evidence type="ECO:0000259" key="9">
    <source>
        <dbReference type="PROSITE" id="PS51782"/>
    </source>
</evidence>
<accession>A0A1Q2SNR8</accession>
<keyword evidence="8" id="KW-0472">Membrane</keyword>
<dbReference type="AlphaFoldDB" id="A0A1Q2SNR8"/>
<dbReference type="FunFam" id="2.70.70.10:FF:000002">
    <property type="entry name" value="Murein DD-endopeptidase MepM"/>
    <property type="match status" value="1"/>
</dbReference>
<dbReference type="RefSeq" id="WP_096527280.1">
    <property type="nucleotide sequence ID" value="NZ_AP014836.1"/>
</dbReference>
<dbReference type="PANTHER" id="PTHR21666:SF288">
    <property type="entry name" value="CELL DIVISION PROTEIN YTFB"/>
    <property type="match status" value="1"/>
</dbReference>
<name>A0A1Q2SNR8_9GAMM</name>
<comment type="subcellular location">
    <subcellularLocation>
        <location evidence="2">Cell envelope</location>
    </subcellularLocation>
</comment>
<dbReference type="CDD" id="cd12797">
    <property type="entry name" value="M23_peptidase"/>
    <property type="match status" value="1"/>
</dbReference>
<dbReference type="KEGG" id="ntt:TAO_1402"/>
<keyword evidence="8" id="KW-0812">Transmembrane</keyword>
<dbReference type="InterPro" id="IPR016047">
    <property type="entry name" value="M23ase_b-sheet_dom"/>
</dbReference>
<dbReference type="InterPro" id="IPR050570">
    <property type="entry name" value="Cell_wall_metabolism_enzyme"/>
</dbReference>
<evidence type="ECO:0000256" key="8">
    <source>
        <dbReference type="SAM" id="Phobius"/>
    </source>
</evidence>
<reference evidence="10 11" key="1">
    <citation type="journal article" date="2017" name="ISME J.">
        <title>An acid-tolerant ammonia-oxidizing ?-proteobacterium from soil.</title>
        <authorList>
            <person name="Hayatsu M."/>
            <person name="Tago K."/>
            <person name="Uchiyama I."/>
            <person name="Toyoda A."/>
            <person name="Wang Y."/>
            <person name="Shimomura Y."/>
            <person name="Okubo T."/>
            <person name="Kurisu F."/>
            <person name="Hirono Y."/>
            <person name="Nonaka K."/>
            <person name="Akiyama H."/>
            <person name="Itoh T."/>
            <person name="Takami H."/>
        </authorList>
    </citation>
    <scope>NUCLEOTIDE SEQUENCE [LARGE SCALE GENOMIC DNA]</scope>
    <source>
        <strain evidence="10 11">TAO100</strain>
    </source>
</reference>
<dbReference type="GO" id="GO:0006508">
    <property type="term" value="P:proteolysis"/>
    <property type="evidence" value="ECO:0007669"/>
    <property type="project" value="UniProtKB-KW"/>
</dbReference>
<dbReference type="GO" id="GO:0046872">
    <property type="term" value="F:metal ion binding"/>
    <property type="evidence" value="ECO:0007669"/>
    <property type="project" value="UniProtKB-KW"/>
</dbReference>